<reference evidence="2" key="1">
    <citation type="submission" date="2013-02" db="EMBL/GenBank/DDBJ databases">
        <authorList>
            <person name="Hughes D."/>
        </authorList>
    </citation>
    <scope>NUCLEOTIDE SEQUENCE</scope>
    <source>
        <strain>Durham</strain>
        <strain evidence="2">NC isolate 2 -- Noor lab</strain>
    </source>
</reference>
<dbReference type="Proteomes" id="UP000015102">
    <property type="component" value="Unassembled WGS sequence"/>
</dbReference>
<keyword evidence="2" id="KW-1185">Reference proteome</keyword>
<name>T1GU83_MEGSC</name>
<dbReference type="EnsemblMetazoa" id="MESCA007292-RA">
    <property type="protein sequence ID" value="MESCA007292-PA"/>
    <property type="gene ID" value="MESCA007292"/>
</dbReference>
<protein>
    <submittedName>
        <fullName evidence="1">Uncharacterized protein</fullName>
    </submittedName>
</protein>
<accession>T1GU83</accession>
<organism evidence="1 2">
    <name type="scientific">Megaselia scalaris</name>
    <name type="common">Humpbacked fly</name>
    <name type="synonym">Phora scalaris</name>
    <dbReference type="NCBI Taxonomy" id="36166"/>
    <lineage>
        <taxon>Eukaryota</taxon>
        <taxon>Metazoa</taxon>
        <taxon>Ecdysozoa</taxon>
        <taxon>Arthropoda</taxon>
        <taxon>Hexapoda</taxon>
        <taxon>Insecta</taxon>
        <taxon>Pterygota</taxon>
        <taxon>Neoptera</taxon>
        <taxon>Endopterygota</taxon>
        <taxon>Diptera</taxon>
        <taxon>Brachycera</taxon>
        <taxon>Muscomorpha</taxon>
        <taxon>Platypezoidea</taxon>
        <taxon>Phoridae</taxon>
        <taxon>Megaseliini</taxon>
        <taxon>Megaselia</taxon>
    </lineage>
</organism>
<reference evidence="1" key="2">
    <citation type="submission" date="2015-06" db="UniProtKB">
        <authorList>
            <consortium name="EnsemblMetazoa"/>
        </authorList>
    </citation>
    <scope>IDENTIFICATION</scope>
</reference>
<dbReference type="EMBL" id="CAQQ02195158">
    <property type="status" value="NOT_ANNOTATED_CDS"/>
    <property type="molecule type" value="Genomic_DNA"/>
</dbReference>
<evidence type="ECO:0000313" key="1">
    <source>
        <dbReference type="EnsemblMetazoa" id="MESCA007292-PA"/>
    </source>
</evidence>
<evidence type="ECO:0000313" key="2">
    <source>
        <dbReference type="Proteomes" id="UP000015102"/>
    </source>
</evidence>
<dbReference type="HOGENOM" id="CLU_2742966_0_0_1"/>
<dbReference type="AlphaFoldDB" id="T1GU83"/>
<dbReference type="EMBL" id="CAQQ02195159">
    <property type="status" value="NOT_ANNOTATED_CDS"/>
    <property type="molecule type" value="Genomic_DNA"/>
</dbReference>
<proteinExistence type="predicted"/>
<sequence>MFDNKRWKTSLNVAPAAFKSSAGMPSIPALFLLFLSLSIALSTSVLDDGAPLRWLDWLDGVCSSKILHNNL</sequence>